<feature type="transmembrane region" description="Helical" evidence="4">
    <location>
        <begin position="87"/>
        <end position="105"/>
    </location>
</feature>
<sequence length="352" mass="40137">MRACLGMGLPVGFVWYTSTTLTDGGSEPLPKQAILRMSFHRPMEKDMNIACTQMHPATLLAIITELILLGAQGALYLSRTHDKTRLWYLRLLVLMLLLNTANGLFPDSRYAIPIHIQHIIVNGIGFSVASYYPLYFHKAFRLYRLRFHAIYGGPLFLMLPYLVFFVIAYSIHGDIDFTRRYGFIDPTIYSLVLLVSMAGSIRHAYRENPDTRLFIEELAAYAAMVPWSAMPMVVYNGWGQLTETLFANLGFLTVSVLMLCHSIRLGRAEQKLIADLELVPIHPESIERNGRHFGLSGRETEIVYLVCERLSYREIGEKLFISELTVKKHVQNIFGKVLVNSRSELARKMNDL</sequence>
<evidence type="ECO:0000256" key="1">
    <source>
        <dbReference type="ARBA" id="ARBA00023015"/>
    </source>
</evidence>
<accession>A0ABV7JHA8</accession>
<dbReference type="EMBL" id="JBHRTA010000004">
    <property type="protein sequence ID" value="MFC3196258.1"/>
    <property type="molecule type" value="Genomic_DNA"/>
</dbReference>
<dbReference type="CDD" id="cd06170">
    <property type="entry name" value="LuxR_C_like"/>
    <property type="match status" value="1"/>
</dbReference>
<dbReference type="PROSITE" id="PS50043">
    <property type="entry name" value="HTH_LUXR_2"/>
    <property type="match status" value="1"/>
</dbReference>
<keyword evidence="2" id="KW-0238">DNA-binding</keyword>
<evidence type="ECO:0000256" key="4">
    <source>
        <dbReference type="SAM" id="Phobius"/>
    </source>
</evidence>
<feature type="transmembrane region" description="Helical" evidence="4">
    <location>
        <begin position="183"/>
        <end position="201"/>
    </location>
</feature>
<feature type="transmembrane region" description="Helical" evidence="4">
    <location>
        <begin position="57"/>
        <end position="75"/>
    </location>
</feature>
<feature type="transmembrane region" description="Helical" evidence="4">
    <location>
        <begin position="111"/>
        <end position="135"/>
    </location>
</feature>
<feature type="transmembrane region" description="Helical" evidence="4">
    <location>
        <begin position="245"/>
        <end position="263"/>
    </location>
</feature>
<name>A0ABV7JHA8_9SPHI</name>
<feature type="transmembrane region" description="Helical" evidence="4">
    <location>
        <begin position="213"/>
        <end position="233"/>
    </location>
</feature>
<evidence type="ECO:0000313" key="7">
    <source>
        <dbReference type="Proteomes" id="UP001595526"/>
    </source>
</evidence>
<dbReference type="Gene3D" id="1.10.10.10">
    <property type="entry name" value="Winged helix-like DNA-binding domain superfamily/Winged helix DNA-binding domain"/>
    <property type="match status" value="1"/>
</dbReference>
<evidence type="ECO:0000313" key="6">
    <source>
        <dbReference type="EMBL" id="MFC3196258.1"/>
    </source>
</evidence>
<evidence type="ECO:0000259" key="5">
    <source>
        <dbReference type="PROSITE" id="PS50043"/>
    </source>
</evidence>
<dbReference type="InterPro" id="IPR016032">
    <property type="entry name" value="Sig_transdc_resp-reg_C-effctor"/>
</dbReference>
<protein>
    <submittedName>
        <fullName evidence="6">Response regulator transcription factor</fullName>
    </submittedName>
</protein>
<keyword evidence="7" id="KW-1185">Reference proteome</keyword>
<organism evidence="6 7">
    <name type="scientific">Parapedobacter deserti</name>
    <dbReference type="NCBI Taxonomy" id="1912957"/>
    <lineage>
        <taxon>Bacteria</taxon>
        <taxon>Pseudomonadati</taxon>
        <taxon>Bacteroidota</taxon>
        <taxon>Sphingobacteriia</taxon>
        <taxon>Sphingobacteriales</taxon>
        <taxon>Sphingobacteriaceae</taxon>
        <taxon>Parapedobacter</taxon>
    </lineage>
</organism>
<keyword evidence="4" id="KW-0472">Membrane</keyword>
<dbReference type="PRINTS" id="PR00038">
    <property type="entry name" value="HTHLUXR"/>
</dbReference>
<feature type="transmembrane region" description="Helical" evidence="4">
    <location>
        <begin position="147"/>
        <end position="171"/>
    </location>
</feature>
<dbReference type="PANTHER" id="PTHR44688:SF16">
    <property type="entry name" value="DNA-BINDING TRANSCRIPTIONAL ACTIVATOR DEVR_DOSR"/>
    <property type="match status" value="1"/>
</dbReference>
<keyword evidence="3" id="KW-0804">Transcription</keyword>
<dbReference type="SMART" id="SM00421">
    <property type="entry name" value="HTH_LUXR"/>
    <property type="match status" value="1"/>
</dbReference>
<keyword evidence="4" id="KW-0812">Transmembrane</keyword>
<dbReference type="SUPFAM" id="SSF46894">
    <property type="entry name" value="C-terminal effector domain of the bipartite response regulators"/>
    <property type="match status" value="1"/>
</dbReference>
<dbReference type="PANTHER" id="PTHR44688">
    <property type="entry name" value="DNA-BINDING TRANSCRIPTIONAL ACTIVATOR DEVR_DOSR"/>
    <property type="match status" value="1"/>
</dbReference>
<evidence type="ECO:0000256" key="3">
    <source>
        <dbReference type="ARBA" id="ARBA00023163"/>
    </source>
</evidence>
<dbReference type="Proteomes" id="UP001595526">
    <property type="component" value="Unassembled WGS sequence"/>
</dbReference>
<feature type="domain" description="HTH luxR-type" evidence="5">
    <location>
        <begin position="288"/>
        <end position="352"/>
    </location>
</feature>
<proteinExistence type="predicted"/>
<keyword evidence="4" id="KW-1133">Transmembrane helix</keyword>
<dbReference type="InterPro" id="IPR000792">
    <property type="entry name" value="Tscrpt_reg_LuxR_C"/>
</dbReference>
<dbReference type="InterPro" id="IPR036388">
    <property type="entry name" value="WH-like_DNA-bd_sf"/>
</dbReference>
<gene>
    <name evidence="6" type="ORF">ACFOET_01400</name>
</gene>
<comment type="caution">
    <text evidence="6">The sequence shown here is derived from an EMBL/GenBank/DDBJ whole genome shotgun (WGS) entry which is preliminary data.</text>
</comment>
<keyword evidence="1" id="KW-0805">Transcription regulation</keyword>
<dbReference type="Pfam" id="PF00196">
    <property type="entry name" value="GerE"/>
    <property type="match status" value="1"/>
</dbReference>
<evidence type="ECO:0000256" key="2">
    <source>
        <dbReference type="ARBA" id="ARBA00023125"/>
    </source>
</evidence>
<reference evidence="7" key="1">
    <citation type="journal article" date="2019" name="Int. J. Syst. Evol. Microbiol.">
        <title>The Global Catalogue of Microorganisms (GCM) 10K type strain sequencing project: providing services to taxonomists for standard genome sequencing and annotation.</title>
        <authorList>
            <consortium name="The Broad Institute Genomics Platform"/>
            <consortium name="The Broad Institute Genome Sequencing Center for Infectious Disease"/>
            <person name="Wu L."/>
            <person name="Ma J."/>
        </authorList>
    </citation>
    <scope>NUCLEOTIDE SEQUENCE [LARGE SCALE GENOMIC DNA]</scope>
    <source>
        <strain evidence="7">KCTC 52416</strain>
    </source>
</reference>